<keyword evidence="1" id="KW-0472">Membrane</keyword>
<dbReference type="RefSeq" id="XP_018189888.1">
    <property type="nucleotide sequence ID" value="XM_018336995.1"/>
</dbReference>
<organism evidence="2 3">
    <name type="scientific">Xylona heveae (strain CBS 132557 / TC161)</name>
    <dbReference type="NCBI Taxonomy" id="1328760"/>
    <lineage>
        <taxon>Eukaryota</taxon>
        <taxon>Fungi</taxon>
        <taxon>Dikarya</taxon>
        <taxon>Ascomycota</taxon>
        <taxon>Pezizomycotina</taxon>
        <taxon>Xylonomycetes</taxon>
        <taxon>Xylonales</taxon>
        <taxon>Xylonaceae</taxon>
        <taxon>Xylona</taxon>
    </lineage>
</organism>
<dbReference type="GeneID" id="28902132"/>
<evidence type="ECO:0000256" key="1">
    <source>
        <dbReference type="SAM" id="Phobius"/>
    </source>
</evidence>
<dbReference type="InParanoid" id="A0A165I3P5"/>
<reference evidence="2 3" key="1">
    <citation type="journal article" date="2016" name="Fungal Biol.">
        <title>The genome of Xylona heveae provides a window into fungal endophytism.</title>
        <authorList>
            <person name="Gazis R."/>
            <person name="Kuo A."/>
            <person name="Riley R."/>
            <person name="LaButti K."/>
            <person name="Lipzen A."/>
            <person name="Lin J."/>
            <person name="Amirebrahimi M."/>
            <person name="Hesse C.N."/>
            <person name="Spatafora J.W."/>
            <person name="Henrissat B."/>
            <person name="Hainaut M."/>
            <person name="Grigoriev I.V."/>
            <person name="Hibbett D.S."/>
        </authorList>
    </citation>
    <scope>NUCLEOTIDE SEQUENCE [LARGE SCALE GENOMIC DNA]</scope>
    <source>
        <strain evidence="2 3">TC161</strain>
    </source>
</reference>
<gene>
    <name evidence="2" type="ORF">L228DRAFT_94613</name>
</gene>
<dbReference type="Proteomes" id="UP000076632">
    <property type="component" value="Unassembled WGS sequence"/>
</dbReference>
<dbReference type="EMBL" id="KV407456">
    <property type="protein sequence ID" value="KZF24333.1"/>
    <property type="molecule type" value="Genomic_DNA"/>
</dbReference>
<evidence type="ECO:0000313" key="2">
    <source>
        <dbReference type="EMBL" id="KZF24333.1"/>
    </source>
</evidence>
<keyword evidence="3" id="KW-1185">Reference proteome</keyword>
<feature type="transmembrane region" description="Helical" evidence="1">
    <location>
        <begin position="22"/>
        <end position="45"/>
    </location>
</feature>
<name>A0A165I3P5_XYLHT</name>
<keyword evidence="1" id="KW-1133">Transmembrane helix</keyword>
<evidence type="ECO:0000313" key="3">
    <source>
        <dbReference type="Proteomes" id="UP000076632"/>
    </source>
</evidence>
<sequence>MHTCLFTCFNFHLYISFSFRQFSFLFFSFLFFSFSSSFFGSLLCFDGQTTGRFLLT</sequence>
<accession>A0A165I3P5</accession>
<keyword evidence="1" id="KW-0812">Transmembrane</keyword>
<protein>
    <submittedName>
        <fullName evidence="2">Uncharacterized protein</fullName>
    </submittedName>
</protein>
<dbReference type="AlphaFoldDB" id="A0A165I3P5"/>
<proteinExistence type="predicted"/>